<evidence type="ECO:0008006" key="3">
    <source>
        <dbReference type="Google" id="ProtNLM"/>
    </source>
</evidence>
<dbReference type="Proteomes" id="UP000230882">
    <property type="component" value="Unassembled WGS sequence"/>
</dbReference>
<proteinExistence type="predicted"/>
<accession>A0A2H0UWD3</accession>
<gene>
    <name evidence="1" type="ORF">COU02_01085</name>
</gene>
<evidence type="ECO:0000313" key="2">
    <source>
        <dbReference type="Proteomes" id="UP000230882"/>
    </source>
</evidence>
<evidence type="ECO:0000313" key="1">
    <source>
        <dbReference type="EMBL" id="PIR91141.1"/>
    </source>
</evidence>
<organism evidence="1 2">
    <name type="scientific">bacterium (Candidatus Gribaldobacteria) CG10_big_fil_rev_8_21_14_0_10_37_46</name>
    <dbReference type="NCBI Taxonomy" id="2014276"/>
    <lineage>
        <taxon>Bacteria</taxon>
        <taxon>Candidatus Gribaldobacteria</taxon>
    </lineage>
</organism>
<comment type="caution">
    <text evidence="1">The sequence shown here is derived from an EMBL/GenBank/DDBJ whole genome shotgun (WGS) entry which is preliminary data.</text>
</comment>
<protein>
    <recommendedName>
        <fullName evidence="3">DUF3467 domain-containing protein</fullName>
    </recommendedName>
</protein>
<dbReference type="AlphaFoldDB" id="A0A2H0UWD3"/>
<reference evidence="2" key="1">
    <citation type="submission" date="2017-09" db="EMBL/GenBank/DDBJ databases">
        <title>Depth-based differentiation of microbial function through sediment-hosted aquifers and enrichment of novel symbionts in the deep terrestrial subsurface.</title>
        <authorList>
            <person name="Probst A.J."/>
            <person name="Ladd B."/>
            <person name="Jarett J.K."/>
            <person name="Geller-Mcgrath D.E."/>
            <person name="Sieber C.M.K."/>
            <person name="Emerson J.B."/>
            <person name="Anantharaman K."/>
            <person name="Thomas B.C."/>
            <person name="Malmstrom R."/>
            <person name="Stieglmeier M."/>
            <person name="Klingl A."/>
            <person name="Woyke T."/>
            <person name="Ryan C.M."/>
            <person name="Banfield J.F."/>
        </authorList>
    </citation>
    <scope>NUCLEOTIDE SEQUENCE [LARGE SCALE GENOMIC DNA]</scope>
</reference>
<name>A0A2H0UWD3_9BACT</name>
<dbReference type="EMBL" id="PFAU01000027">
    <property type="protein sequence ID" value="PIR91141.1"/>
    <property type="molecule type" value="Genomic_DNA"/>
</dbReference>
<sequence>MANEEKQIKVNLDPVLYALSNFNVGFNEELFDFLMVSGNQARQFRASPKHAKRIYLLLGKYLAEYEKKFGPLETQLPEKKETASEEKFGFGG</sequence>